<gene>
    <name evidence="1" type="ORF">SAMN02910291_01273</name>
</gene>
<sequence length="623" mass="67428">MANYLIVCADAANSATIDRWFSTVNESPADLHKIAVPGNNVCYYLANKGQTDATADGGIFKGYAVDHDKRSITFSGNGEAPNVHWPTEGCYIRLQRDHDDVVVGNDFFSQLPMLYFARGGIIAISDSTFILTELRRHLGLPNQPNTDAALSRAWVHGLASQPLGTSTLIDGIEFCTPGSKIRVNFSVNTTTFHIEKILASDYFSAELSDYIGTISECAYSAAAIIATFAQIPNSDISLSLSGGIDSRVCLAAAINCGEKESLFITTNPHSKDDYAIANELAAHLNFEFKNPPKLQGETKEQIPSWFLSCAGIYDPPTGGGPISSGKSFAITGVGAEASKGYFGWRPLSAITPAKVGYVSAIRPAVKRYTAAIKHKKGGWHSTLPACPSIFRNFARVLSNKSWALPKVDEVISEAAYRASTQGLLAVGIAAEDPWATEWHYLCFMNALHGGRSTMRSLLGISPLLQRKLVGLSRSELNECIAPVGGAPSIITDLLIALNPDLAALPFDEPQKNMAHEYVRTRATYLGTISNVEPYSIVGDSCEVNSGTPEMFIKIAHARGFKGNFTPSTIKQLAAEGFKKIPEEVRDAYLIPKYLVENELPERISPASWECKAAGKLMAFLLAD</sequence>
<reference evidence="2" key="1">
    <citation type="submission" date="2016-11" db="EMBL/GenBank/DDBJ databases">
        <authorList>
            <person name="Jaros S."/>
            <person name="Januszkiewicz K."/>
            <person name="Wedrychowicz H."/>
        </authorList>
    </citation>
    <scope>NUCLEOTIDE SEQUENCE [LARGE SCALE GENOMIC DNA]</scope>
    <source>
        <strain evidence="2">DSM 7057</strain>
    </source>
</reference>
<dbReference type="Proteomes" id="UP000182680">
    <property type="component" value="Unassembled WGS sequence"/>
</dbReference>
<evidence type="ECO:0008006" key="3">
    <source>
        <dbReference type="Google" id="ProtNLM"/>
    </source>
</evidence>
<proteinExistence type="predicted"/>
<name>A0AA94HSC8_DESDE</name>
<dbReference type="RefSeq" id="WP_143142593.1">
    <property type="nucleotide sequence ID" value="NZ_FPIW01000017.1"/>
</dbReference>
<protein>
    <recommendedName>
        <fullName evidence="3">Asparagine synthase</fullName>
    </recommendedName>
</protein>
<organism evidence="1 2">
    <name type="scientific">Desulfovibrio desulfuricans</name>
    <dbReference type="NCBI Taxonomy" id="876"/>
    <lineage>
        <taxon>Bacteria</taxon>
        <taxon>Pseudomonadati</taxon>
        <taxon>Thermodesulfobacteriota</taxon>
        <taxon>Desulfovibrionia</taxon>
        <taxon>Desulfovibrionales</taxon>
        <taxon>Desulfovibrionaceae</taxon>
        <taxon>Desulfovibrio</taxon>
    </lineage>
</organism>
<evidence type="ECO:0000313" key="2">
    <source>
        <dbReference type="Proteomes" id="UP000182680"/>
    </source>
</evidence>
<dbReference type="InterPro" id="IPR014729">
    <property type="entry name" value="Rossmann-like_a/b/a_fold"/>
</dbReference>
<dbReference type="AlphaFoldDB" id="A0AA94HSC8"/>
<dbReference type="Gene3D" id="3.40.50.620">
    <property type="entry name" value="HUPs"/>
    <property type="match status" value="1"/>
</dbReference>
<dbReference type="SUPFAM" id="SSF52402">
    <property type="entry name" value="Adenine nucleotide alpha hydrolases-like"/>
    <property type="match status" value="1"/>
</dbReference>
<comment type="caution">
    <text evidence="1">The sequence shown here is derived from an EMBL/GenBank/DDBJ whole genome shotgun (WGS) entry which is preliminary data.</text>
</comment>
<evidence type="ECO:0000313" key="1">
    <source>
        <dbReference type="EMBL" id="SFW42916.1"/>
    </source>
</evidence>
<accession>A0AA94HSC8</accession>
<dbReference type="EMBL" id="FPIW01000017">
    <property type="protein sequence ID" value="SFW42916.1"/>
    <property type="molecule type" value="Genomic_DNA"/>
</dbReference>